<dbReference type="EMBL" id="BOQN01000066">
    <property type="protein sequence ID" value="GIM93380.1"/>
    <property type="molecule type" value="Genomic_DNA"/>
</dbReference>
<dbReference type="RefSeq" id="WP_246607419.1">
    <property type="nucleotide sequence ID" value="NZ_BOQN01000066.1"/>
</dbReference>
<evidence type="ECO:0000256" key="2">
    <source>
        <dbReference type="SAM" id="Phobius"/>
    </source>
</evidence>
<name>A0A919W5R7_9ACTN</name>
<gene>
    <name evidence="3" type="ORF">Ato02nite_051730</name>
</gene>
<feature type="compositionally biased region" description="Basic and acidic residues" evidence="1">
    <location>
        <begin position="279"/>
        <end position="291"/>
    </location>
</feature>
<keyword evidence="2" id="KW-0812">Transmembrane</keyword>
<feature type="transmembrane region" description="Helical" evidence="2">
    <location>
        <begin position="25"/>
        <end position="46"/>
    </location>
</feature>
<evidence type="ECO:0000313" key="3">
    <source>
        <dbReference type="EMBL" id="GIM93380.1"/>
    </source>
</evidence>
<protein>
    <submittedName>
        <fullName evidence="3">Uncharacterized protein</fullName>
    </submittedName>
</protein>
<keyword evidence="4" id="KW-1185">Reference proteome</keyword>
<accession>A0A919W5R7</accession>
<keyword evidence="2" id="KW-1133">Transmembrane helix</keyword>
<dbReference type="AlphaFoldDB" id="A0A919W5R7"/>
<evidence type="ECO:0000313" key="4">
    <source>
        <dbReference type="Proteomes" id="UP000677082"/>
    </source>
</evidence>
<dbReference type="Proteomes" id="UP000677082">
    <property type="component" value="Unassembled WGS sequence"/>
</dbReference>
<evidence type="ECO:0000256" key="1">
    <source>
        <dbReference type="SAM" id="MobiDB-lite"/>
    </source>
</evidence>
<proteinExistence type="predicted"/>
<reference evidence="3 4" key="1">
    <citation type="submission" date="2021-03" db="EMBL/GenBank/DDBJ databases">
        <title>Whole genome shotgun sequence of Actinoplanes toevensis NBRC 105298.</title>
        <authorList>
            <person name="Komaki H."/>
            <person name="Tamura T."/>
        </authorList>
    </citation>
    <scope>NUCLEOTIDE SEQUENCE [LARGE SCALE GENOMIC DNA]</scope>
    <source>
        <strain evidence="3 4">NBRC 105298</strain>
    </source>
</reference>
<sequence>MQSGVGALSSSTTEPAKSARSKKPAILALTFSATVLGIVANITQLGVFPTRVARALLIAVVLTGLLYLVIKAWQFYFVEKVRELRAQLDDEAEKLTHVRSAHQRCLEAIERISDREKPLFSETLEVTVCVGKDDDTDLIIEKRVTTPEPLVTNRTMRPIVPTYREQIASLDALGFTVQRDGGQITFIPLREQINKIKVWLVFDPPMSAKTEWRVEYRPKGLWRPLRERGFDELGWDDRLQTTNGTPSAFTSFTAVFKFPEGDQPPSVKERHGHGQLTKPEQKPDRTWEVTWRDEHPSGRRYDWDITQPPRGTRQQ</sequence>
<keyword evidence="2" id="KW-0472">Membrane</keyword>
<organism evidence="3 4">
    <name type="scientific">Paractinoplanes toevensis</name>
    <dbReference type="NCBI Taxonomy" id="571911"/>
    <lineage>
        <taxon>Bacteria</taxon>
        <taxon>Bacillati</taxon>
        <taxon>Actinomycetota</taxon>
        <taxon>Actinomycetes</taxon>
        <taxon>Micromonosporales</taxon>
        <taxon>Micromonosporaceae</taxon>
        <taxon>Paractinoplanes</taxon>
    </lineage>
</organism>
<feature type="transmembrane region" description="Helical" evidence="2">
    <location>
        <begin position="52"/>
        <end position="70"/>
    </location>
</feature>
<comment type="caution">
    <text evidence="3">The sequence shown here is derived from an EMBL/GenBank/DDBJ whole genome shotgun (WGS) entry which is preliminary data.</text>
</comment>
<feature type="region of interest" description="Disordered" evidence="1">
    <location>
        <begin position="259"/>
        <end position="291"/>
    </location>
</feature>